<gene>
    <name evidence="3" type="ORF">MGAD_35380</name>
</gene>
<name>A0A7I7WRW3_MYCGU</name>
<evidence type="ECO:0000256" key="2">
    <source>
        <dbReference type="SAM" id="SignalP"/>
    </source>
</evidence>
<sequence>MNMLNIVAGAMAAAVVAGTGMCLGAGIANAAPEVVDRTYNDAKRMIQQAGGTAVIATRTGAGLEDGKCLVMNAWDAGYQRIVRGGMRANNEVLLALNCNGVLAGPGSSGNSLASPVGREAKLKAEQEAAKRAAQQRQAQAAASAG</sequence>
<feature type="compositionally biased region" description="Low complexity" evidence="1">
    <location>
        <begin position="131"/>
        <end position="145"/>
    </location>
</feature>
<evidence type="ECO:0000313" key="3">
    <source>
        <dbReference type="EMBL" id="BBZ19203.1"/>
    </source>
</evidence>
<proteinExistence type="predicted"/>
<reference evidence="3 4" key="1">
    <citation type="journal article" date="2019" name="Emerg. Microbes Infect.">
        <title>Comprehensive subspecies identification of 175 nontuberculous mycobacteria species based on 7547 genomic profiles.</title>
        <authorList>
            <person name="Matsumoto Y."/>
            <person name="Kinjo T."/>
            <person name="Motooka D."/>
            <person name="Nabeya D."/>
            <person name="Jung N."/>
            <person name="Uechi K."/>
            <person name="Horii T."/>
            <person name="Iida T."/>
            <person name="Fujita J."/>
            <person name="Nakamura S."/>
        </authorList>
    </citation>
    <scope>NUCLEOTIDE SEQUENCE [LARGE SCALE GENOMIC DNA]</scope>
    <source>
        <strain evidence="3 4">JCM 12688</strain>
    </source>
</reference>
<dbReference type="EMBL" id="AP022608">
    <property type="protein sequence ID" value="BBZ19203.1"/>
    <property type="molecule type" value="Genomic_DNA"/>
</dbReference>
<dbReference type="Proteomes" id="UP000466187">
    <property type="component" value="Chromosome"/>
</dbReference>
<dbReference type="KEGG" id="mgad:MGAD_35380"/>
<feature type="region of interest" description="Disordered" evidence="1">
    <location>
        <begin position="106"/>
        <end position="145"/>
    </location>
</feature>
<evidence type="ECO:0000256" key="1">
    <source>
        <dbReference type="SAM" id="MobiDB-lite"/>
    </source>
</evidence>
<dbReference type="AlphaFoldDB" id="A0A7I7WRW3"/>
<evidence type="ECO:0000313" key="4">
    <source>
        <dbReference type="Proteomes" id="UP000466187"/>
    </source>
</evidence>
<evidence type="ECO:0008006" key="5">
    <source>
        <dbReference type="Google" id="ProtNLM"/>
    </source>
</evidence>
<feature type="compositionally biased region" description="Basic and acidic residues" evidence="1">
    <location>
        <begin position="118"/>
        <end position="130"/>
    </location>
</feature>
<protein>
    <recommendedName>
        <fullName evidence="5">Lipoprotein</fullName>
    </recommendedName>
</protein>
<organism evidence="3 4">
    <name type="scientific">Mycolicibacterium gadium</name>
    <name type="common">Mycobacterium gadium</name>
    <dbReference type="NCBI Taxonomy" id="1794"/>
    <lineage>
        <taxon>Bacteria</taxon>
        <taxon>Bacillati</taxon>
        <taxon>Actinomycetota</taxon>
        <taxon>Actinomycetes</taxon>
        <taxon>Mycobacteriales</taxon>
        <taxon>Mycobacteriaceae</taxon>
        <taxon>Mycolicibacterium</taxon>
    </lineage>
</organism>
<keyword evidence="2" id="KW-0732">Signal</keyword>
<feature type="chain" id="PRO_5029576850" description="Lipoprotein" evidence="2">
    <location>
        <begin position="31"/>
        <end position="145"/>
    </location>
</feature>
<feature type="signal peptide" evidence="2">
    <location>
        <begin position="1"/>
        <end position="30"/>
    </location>
</feature>
<accession>A0A7I7WRW3</accession>